<sequence>MTHTTIGCGKQGFPSAQPYLSHTPDQFAPSLADLAVLKVRYNLLKSMDHNIEADLSTVTPLPCVSDVQTVATWQKQPSPVEGINPPTSGPSLATPPLGPAPYQTYQTHRALAQERHESHLGDDDVVRNVEKMMKKD</sequence>
<name>A0A9W9JDY5_9EURO</name>
<accession>A0A9W9JDY5</accession>
<dbReference type="Proteomes" id="UP001150942">
    <property type="component" value="Unassembled WGS sequence"/>
</dbReference>
<dbReference type="EMBL" id="JAPQKQ010000006">
    <property type="protein sequence ID" value="KAJ5193185.1"/>
    <property type="molecule type" value="Genomic_DNA"/>
</dbReference>
<evidence type="ECO:0000256" key="1">
    <source>
        <dbReference type="SAM" id="MobiDB-lite"/>
    </source>
</evidence>
<feature type="region of interest" description="Disordered" evidence="1">
    <location>
        <begin position="77"/>
        <end position="102"/>
    </location>
</feature>
<keyword evidence="3" id="KW-1185">Reference proteome</keyword>
<evidence type="ECO:0000313" key="3">
    <source>
        <dbReference type="Proteomes" id="UP001150942"/>
    </source>
</evidence>
<dbReference type="OrthoDB" id="4367669at2759"/>
<organism evidence="2 3">
    <name type="scientific">Penicillium cf. viridicatum</name>
    <dbReference type="NCBI Taxonomy" id="2972119"/>
    <lineage>
        <taxon>Eukaryota</taxon>
        <taxon>Fungi</taxon>
        <taxon>Dikarya</taxon>
        <taxon>Ascomycota</taxon>
        <taxon>Pezizomycotina</taxon>
        <taxon>Eurotiomycetes</taxon>
        <taxon>Eurotiomycetidae</taxon>
        <taxon>Eurotiales</taxon>
        <taxon>Aspergillaceae</taxon>
        <taxon>Penicillium</taxon>
    </lineage>
</organism>
<reference evidence="2" key="1">
    <citation type="submission" date="2022-11" db="EMBL/GenBank/DDBJ databases">
        <authorList>
            <person name="Petersen C."/>
        </authorList>
    </citation>
    <scope>NUCLEOTIDE SEQUENCE</scope>
    <source>
        <strain evidence="2">IBT 20477</strain>
    </source>
</reference>
<dbReference type="AlphaFoldDB" id="A0A9W9JDY5"/>
<protein>
    <submittedName>
        <fullName evidence="2">Uncharacterized protein</fullName>
    </submittedName>
</protein>
<comment type="caution">
    <text evidence="2">The sequence shown here is derived from an EMBL/GenBank/DDBJ whole genome shotgun (WGS) entry which is preliminary data.</text>
</comment>
<proteinExistence type="predicted"/>
<gene>
    <name evidence="2" type="ORF">N7449_009327</name>
</gene>
<reference evidence="2" key="2">
    <citation type="journal article" date="2023" name="IMA Fungus">
        <title>Comparative genomic study of the Penicillium genus elucidates a diverse pangenome and 15 lateral gene transfer events.</title>
        <authorList>
            <person name="Petersen C."/>
            <person name="Sorensen T."/>
            <person name="Nielsen M.R."/>
            <person name="Sondergaard T.E."/>
            <person name="Sorensen J.L."/>
            <person name="Fitzpatrick D.A."/>
            <person name="Frisvad J.C."/>
            <person name="Nielsen K.L."/>
        </authorList>
    </citation>
    <scope>NUCLEOTIDE SEQUENCE</scope>
    <source>
        <strain evidence="2">IBT 20477</strain>
    </source>
</reference>
<evidence type="ECO:0000313" key="2">
    <source>
        <dbReference type="EMBL" id="KAJ5193185.1"/>
    </source>
</evidence>